<dbReference type="Pfam" id="PF00856">
    <property type="entry name" value="SET"/>
    <property type="match status" value="1"/>
</dbReference>
<dbReference type="SUPFAM" id="SSF82199">
    <property type="entry name" value="SET domain"/>
    <property type="match status" value="1"/>
</dbReference>
<dbReference type="EMBL" id="WJHE01000354">
    <property type="protein sequence ID" value="MST32664.1"/>
    <property type="molecule type" value="Genomic_DNA"/>
</dbReference>
<dbReference type="InterPro" id="IPR046341">
    <property type="entry name" value="SET_dom_sf"/>
</dbReference>
<protein>
    <recommendedName>
        <fullName evidence="1">SET domain-containing protein</fullName>
    </recommendedName>
</protein>
<feature type="domain" description="SET" evidence="1">
    <location>
        <begin position="28"/>
        <end position="116"/>
    </location>
</feature>
<dbReference type="InterPro" id="IPR032710">
    <property type="entry name" value="NTF2-like_dom_sf"/>
</dbReference>
<dbReference type="InterPro" id="IPR001214">
    <property type="entry name" value="SET_dom"/>
</dbReference>
<evidence type="ECO:0000259" key="1">
    <source>
        <dbReference type="Pfam" id="PF00856"/>
    </source>
</evidence>
<dbReference type="Gene3D" id="2.170.270.10">
    <property type="entry name" value="SET domain"/>
    <property type="match status" value="1"/>
</dbReference>
<dbReference type="SUPFAM" id="SSF54427">
    <property type="entry name" value="NTF2-like"/>
    <property type="match status" value="1"/>
</dbReference>
<accession>A0ABW9QTA0</accession>
<proteinExistence type="predicted"/>
<gene>
    <name evidence="2" type="ORF">GHK86_08010</name>
</gene>
<reference evidence="2 3" key="1">
    <citation type="submission" date="2019-11" db="EMBL/GenBank/DDBJ databases">
        <title>Acidiferrimicrobium australis gen. nov., sp. nov., an acidophilic and obligately heterotrophic, member of the Actinobacteria that catalyses dissimilatory oxido- reduction of iron isolated from metal-rich acidic water in Chile.</title>
        <authorList>
            <person name="Gonzalez D."/>
            <person name="Huber K."/>
            <person name="Hedrich S."/>
            <person name="Rojas-Villalobos C."/>
            <person name="Quatrini R."/>
            <person name="Dinamarca M.A."/>
            <person name="Schwarz A."/>
            <person name="Canales C."/>
            <person name="Nancucheo I."/>
        </authorList>
    </citation>
    <scope>NUCLEOTIDE SEQUENCE [LARGE SCALE GENOMIC DNA]</scope>
    <source>
        <strain evidence="2 3">USS-CCA1</strain>
    </source>
</reference>
<comment type="caution">
    <text evidence="2">The sequence shown here is derived from an EMBL/GenBank/DDBJ whole genome shotgun (WGS) entry which is preliminary data.</text>
</comment>
<evidence type="ECO:0000313" key="2">
    <source>
        <dbReference type="EMBL" id="MST32664.1"/>
    </source>
</evidence>
<evidence type="ECO:0000313" key="3">
    <source>
        <dbReference type="Proteomes" id="UP000437736"/>
    </source>
</evidence>
<name>A0ABW9QTA0_9ACTN</name>
<sequence>MPCHPTWETAGMDPRYNGVAVGDGNLDGKGVYATRDFAAGEPVVSYELVPLSREDFARLPAGEDLFVHSYGGRRWLYPPPARWVNHADEPSCFQDFARGCDTALRPIRAGEAVTIDACAETDYELSTFLDAYIGSRNARDTEALLELVDPQAVIWYRGRRVGGHHAVVDALIADGPIRLGRVEWLIGTGRWEALCSAECRDDLRHVTASLKVIAGNWQLVYEHRG</sequence>
<keyword evidence="3" id="KW-1185">Reference proteome</keyword>
<organism evidence="2 3">
    <name type="scientific">Acidiferrimicrobium australe</name>
    <dbReference type="NCBI Taxonomy" id="2664430"/>
    <lineage>
        <taxon>Bacteria</taxon>
        <taxon>Bacillati</taxon>
        <taxon>Actinomycetota</taxon>
        <taxon>Acidimicrobiia</taxon>
        <taxon>Acidimicrobiales</taxon>
        <taxon>Acidimicrobiaceae</taxon>
        <taxon>Acidiferrimicrobium</taxon>
    </lineage>
</organism>
<dbReference type="Proteomes" id="UP000437736">
    <property type="component" value="Unassembled WGS sequence"/>
</dbReference>